<protein>
    <submittedName>
        <fullName evidence="3">Glycosyltransferase family 4 protein</fullName>
    </submittedName>
</protein>
<reference evidence="3 4" key="1">
    <citation type="journal article" date="2023" name="Cell">
        <title>Genetic manipulation of Patescibacteria provides mechanistic insights into microbial dark matter and the epibiotic lifestyle.</title>
        <authorList>
            <person name="Wang Y."/>
            <person name="Gallagher L.A."/>
            <person name="Andrade P.A."/>
            <person name="Liu A."/>
            <person name="Humphreys I.R."/>
            <person name="Turkarslan S."/>
            <person name="Cutler K.J."/>
            <person name="Arrieta-Ortiz M.L."/>
            <person name="Li Y."/>
            <person name="Radey M.C."/>
            <person name="McLean J.S."/>
            <person name="Cong Q."/>
            <person name="Baker D."/>
            <person name="Baliga N.S."/>
            <person name="Peterson S.B."/>
            <person name="Mougous J.D."/>
        </authorList>
    </citation>
    <scope>NUCLEOTIDE SEQUENCE [LARGE SCALE GENOMIC DNA]</scope>
    <source>
        <strain evidence="3 4">ML1</strain>
    </source>
</reference>
<dbReference type="PANTHER" id="PTHR45947:SF3">
    <property type="entry name" value="SULFOQUINOVOSYL TRANSFERASE SQD2"/>
    <property type="match status" value="1"/>
</dbReference>
<proteinExistence type="predicted"/>
<feature type="domain" description="Glycosyl transferase family 1" evidence="1">
    <location>
        <begin position="225"/>
        <end position="381"/>
    </location>
</feature>
<keyword evidence="4" id="KW-1185">Reference proteome</keyword>
<evidence type="ECO:0000259" key="2">
    <source>
        <dbReference type="Pfam" id="PF13439"/>
    </source>
</evidence>
<dbReference type="EMBL" id="CP124550">
    <property type="protein sequence ID" value="WIO46054.1"/>
    <property type="molecule type" value="Genomic_DNA"/>
</dbReference>
<dbReference type="Pfam" id="PF00534">
    <property type="entry name" value="Glycos_transf_1"/>
    <property type="match status" value="1"/>
</dbReference>
<feature type="domain" description="Glycosyltransferase subfamily 4-like N-terminal" evidence="2">
    <location>
        <begin position="16"/>
        <end position="207"/>
    </location>
</feature>
<dbReference type="Gene3D" id="3.40.50.2000">
    <property type="entry name" value="Glycogen Phosphorylase B"/>
    <property type="match status" value="2"/>
</dbReference>
<accession>A0ABY8WZ22</accession>
<dbReference type="InterPro" id="IPR001296">
    <property type="entry name" value="Glyco_trans_1"/>
</dbReference>
<dbReference type="CDD" id="cd03801">
    <property type="entry name" value="GT4_PimA-like"/>
    <property type="match status" value="1"/>
</dbReference>
<dbReference type="Proteomes" id="UP001177295">
    <property type="component" value="Chromosome"/>
</dbReference>
<dbReference type="InterPro" id="IPR028098">
    <property type="entry name" value="Glyco_trans_4-like_N"/>
</dbReference>
<organism evidence="3 4">
    <name type="scientific">Candidatus Southlakia epibionticum</name>
    <dbReference type="NCBI Taxonomy" id="3043284"/>
    <lineage>
        <taxon>Bacteria</taxon>
        <taxon>Candidatus Saccharimonadota</taxon>
        <taxon>Candidatus Saccharimonadia</taxon>
        <taxon>Candidatus Saccharimonadales</taxon>
        <taxon>Candidatus Saccharimonadaceae</taxon>
        <taxon>Candidatus Southlakia</taxon>
    </lineage>
</organism>
<dbReference type="Pfam" id="PF13439">
    <property type="entry name" value="Glyco_transf_4"/>
    <property type="match status" value="1"/>
</dbReference>
<dbReference type="PANTHER" id="PTHR45947">
    <property type="entry name" value="SULFOQUINOVOSYL TRANSFERASE SQD2"/>
    <property type="match status" value="1"/>
</dbReference>
<dbReference type="RefSeq" id="WP_376754408.1">
    <property type="nucleotide sequence ID" value="NZ_CP124550.1"/>
</dbReference>
<gene>
    <name evidence="3" type="ORF">SEML1_0430</name>
</gene>
<dbReference type="InterPro" id="IPR050194">
    <property type="entry name" value="Glycosyltransferase_grp1"/>
</dbReference>
<dbReference type="PROSITE" id="PS51257">
    <property type="entry name" value="PROKAR_LIPOPROTEIN"/>
    <property type="match status" value="1"/>
</dbReference>
<evidence type="ECO:0000259" key="1">
    <source>
        <dbReference type="Pfam" id="PF00534"/>
    </source>
</evidence>
<name>A0ABY8WZ22_9BACT</name>
<dbReference type="SUPFAM" id="SSF53756">
    <property type="entry name" value="UDP-Glycosyltransferase/glycogen phosphorylase"/>
    <property type="match status" value="1"/>
</dbReference>
<evidence type="ECO:0000313" key="3">
    <source>
        <dbReference type="EMBL" id="WIO46054.1"/>
    </source>
</evidence>
<evidence type="ECO:0000313" key="4">
    <source>
        <dbReference type="Proteomes" id="UP001177295"/>
    </source>
</evidence>
<sequence length="410" mass="46176">MKILMLGWELPPHNSGGLGVACYHLSKALAQHGASIDFILPYSARHSNVDYMNVHAATKLTPLHRFGAMGAYDNKGVDILDLDQVDMRDLQTMRGLQKRYIKYVERFVRKTGSPDVIHAHDWLTIEAGLRAKELTDAPLIVHVHATEFDRAGSHNGGNPIIHEIEYNGLMMADRIIAVSNITKQIIVQKYGIPADKIEVIHNAIDVDSFGDYEYDRRTYRYLEVLKNEGYTVVSTITRFTAQKGLVQLMRGAARACERYDRFAFLFAGDGDQRDELIQLSTDLGISDKVFFSGFVRGKQWRDAYSVSDVFVMSSVSEPFGLTALEAAHHDTALIITKQSGVGEILQSVLRYDFWDTEKLADQLVALATSPALRDSLKRNVKNEYARISWNDVAEKCIHVYNNMKTGEVNE</sequence>